<dbReference type="AlphaFoldDB" id="A0A835PRD5"/>
<dbReference type="InterPro" id="IPR002818">
    <property type="entry name" value="DJ-1/PfpI"/>
</dbReference>
<dbReference type="EMBL" id="JADCNL010000013">
    <property type="protein sequence ID" value="KAG0455068.1"/>
    <property type="molecule type" value="Genomic_DNA"/>
</dbReference>
<dbReference type="EMBL" id="JADCNM010000013">
    <property type="protein sequence ID" value="KAG0456212.1"/>
    <property type="molecule type" value="Genomic_DNA"/>
</dbReference>
<evidence type="ECO:0000313" key="4">
    <source>
        <dbReference type="Proteomes" id="UP000636800"/>
    </source>
</evidence>
<dbReference type="PANTHER" id="PTHR48094">
    <property type="entry name" value="PROTEIN/NUCLEIC ACID DEGLYCASE DJ-1-RELATED"/>
    <property type="match status" value="1"/>
</dbReference>
<dbReference type="GO" id="GO:0005737">
    <property type="term" value="C:cytoplasm"/>
    <property type="evidence" value="ECO:0007669"/>
    <property type="project" value="TreeGrafter"/>
</dbReference>
<accession>A0A835PRD5</accession>
<organism evidence="3 5">
    <name type="scientific">Vanilla planifolia</name>
    <name type="common">Vanilla</name>
    <dbReference type="NCBI Taxonomy" id="51239"/>
    <lineage>
        <taxon>Eukaryota</taxon>
        <taxon>Viridiplantae</taxon>
        <taxon>Streptophyta</taxon>
        <taxon>Embryophyta</taxon>
        <taxon>Tracheophyta</taxon>
        <taxon>Spermatophyta</taxon>
        <taxon>Magnoliopsida</taxon>
        <taxon>Liliopsida</taxon>
        <taxon>Asparagales</taxon>
        <taxon>Orchidaceae</taxon>
        <taxon>Vanilloideae</taxon>
        <taxon>Vanilleae</taxon>
        <taxon>Vanilla</taxon>
    </lineage>
</organism>
<sequence>MASSTIYDIIVSQGGVAGAERLGRSKYLKKLLKEQKESGRIYGGICSSPVILQKHGLLKDKIATAHPSAVNKLTGQVTDRADIVIDGNLITCKGLETVIEFSMAIIHKLFGHGRARSLAEGIVFEYEVK</sequence>
<comment type="caution">
    <text evidence="3">The sequence shown here is derived from an EMBL/GenBank/DDBJ whole genome shotgun (WGS) entry which is preliminary data.</text>
</comment>
<dbReference type="OrthoDB" id="543156at2759"/>
<dbReference type="SUPFAM" id="SSF52317">
    <property type="entry name" value="Class I glutamine amidotransferase-like"/>
    <property type="match status" value="1"/>
</dbReference>
<feature type="domain" description="DJ-1/PfpI" evidence="1">
    <location>
        <begin position="6"/>
        <end position="107"/>
    </location>
</feature>
<dbReference type="PANTHER" id="PTHR48094:SF7">
    <property type="entry name" value="PROTEIN DJ-1 HOMOLOG C"/>
    <property type="match status" value="1"/>
</dbReference>
<dbReference type="Proteomes" id="UP000636800">
    <property type="component" value="Chromosome 13"/>
</dbReference>
<reference evidence="4 5" key="1">
    <citation type="journal article" date="2020" name="Nat. Food">
        <title>A phased Vanilla planifolia genome enables genetic improvement of flavour and production.</title>
        <authorList>
            <person name="Hasing T."/>
            <person name="Tang H."/>
            <person name="Brym M."/>
            <person name="Khazi F."/>
            <person name="Huang T."/>
            <person name="Chambers A.H."/>
        </authorList>
    </citation>
    <scope>NUCLEOTIDE SEQUENCE [LARGE SCALE GENOMIC DNA]</scope>
    <source>
        <tissue evidence="3">Leaf</tissue>
    </source>
</reference>
<evidence type="ECO:0000313" key="3">
    <source>
        <dbReference type="EMBL" id="KAG0456212.1"/>
    </source>
</evidence>
<dbReference type="Proteomes" id="UP000639772">
    <property type="component" value="Chromosome 13"/>
</dbReference>
<proteinExistence type="predicted"/>
<dbReference type="GO" id="GO:1903189">
    <property type="term" value="P:glyoxal metabolic process"/>
    <property type="evidence" value="ECO:0007669"/>
    <property type="project" value="TreeGrafter"/>
</dbReference>
<evidence type="ECO:0000313" key="2">
    <source>
        <dbReference type="EMBL" id="KAG0455068.1"/>
    </source>
</evidence>
<dbReference type="InterPro" id="IPR050325">
    <property type="entry name" value="Prot/Nucl_acid_deglycase"/>
</dbReference>
<dbReference type="Gene3D" id="3.40.50.880">
    <property type="match status" value="1"/>
</dbReference>
<keyword evidence="4" id="KW-1185">Reference proteome</keyword>
<gene>
    <name evidence="3" type="ORF">HPP92_024000</name>
    <name evidence="2" type="ORF">HPP92_024360</name>
</gene>
<dbReference type="InterPro" id="IPR029062">
    <property type="entry name" value="Class_I_gatase-like"/>
</dbReference>
<evidence type="ECO:0000259" key="1">
    <source>
        <dbReference type="Pfam" id="PF01965"/>
    </source>
</evidence>
<name>A0A835PRD5_VANPL</name>
<dbReference type="Pfam" id="PF01965">
    <property type="entry name" value="DJ-1_PfpI"/>
    <property type="match status" value="1"/>
</dbReference>
<protein>
    <recommendedName>
        <fullName evidence="1">DJ-1/PfpI domain-containing protein</fullName>
    </recommendedName>
</protein>
<evidence type="ECO:0000313" key="5">
    <source>
        <dbReference type="Proteomes" id="UP000639772"/>
    </source>
</evidence>